<dbReference type="EMBL" id="NDYL01000001">
    <property type="protein sequence ID" value="OXB93597.1"/>
    <property type="molecule type" value="Genomic_DNA"/>
</dbReference>
<evidence type="ECO:0000313" key="1">
    <source>
        <dbReference type="EMBL" id="OXB93597.1"/>
    </source>
</evidence>
<evidence type="ECO:0000313" key="2">
    <source>
        <dbReference type="Proteomes" id="UP000198394"/>
    </source>
</evidence>
<proteinExistence type="predicted"/>
<sequence length="166" mass="19582">MYINNLRKTLNQVDESNLKKFESLAFSYHVNVLHNSKLRRADFRIQLRNFMDGKTSSISHHNLDSYLYALDQLELNGATNAFYLKNKKTKTWRELFLKITSDLPLPKEINPSHLNENNMKVLKSILQNLLRFCSDKDEELTRKNLWLVDEIIKIAVSKQKNKNPFL</sequence>
<reference evidence="1 2" key="1">
    <citation type="submission" date="2017-04" db="EMBL/GenBank/DDBJ databases">
        <title>The genome sequence of Parageobacillus galactosidasius DSM 18751.</title>
        <authorList>
            <person name="Ramaloko W.T."/>
            <person name="Koen N."/>
            <person name="Polliack S."/>
            <person name="Aliyu H."/>
            <person name="Lebre P."/>
            <person name="Mohr T."/>
            <person name="Oswald F."/>
            <person name="Zwick M."/>
            <person name="Neumann A."/>
            <person name="Syldatk C."/>
            <person name="Cowan D."/>
            <person name="De Maayer P."/>
        </authorList>
    </citation>
    <scope>NUCLEOTIDE SEQUENCE [LARGE SCALE GENOMIC DNA]</scope>
    <source>
        <strain evidence="1 2">DSM 18751</strain>
    </source>
</reference>
<dbReference type="AlphaFoldDB" id="A0A226QPH1"/>
<accession>A0A226QPH1</accession>
<gene>
    <name evidence="1" type="ORF">B9L23_01015</name>
</gene>
<dbReference type="Proteomes" id="UP000198394">
    <property type="component" value="Unassembled WGS sequence"/>
</dbReference>
<dbReference type="RefSeq" id="WP_062679200.1">
    <property type="nucleotide sequence ID" value="NZ_NDYL01000001.1"/>
</dbReference>
<keyword evidence="2" id="KW-1185">Reference proteome</keyword>
<name>A0A226QPH1_9BACL</name>
<comment type="caution">
    <text evidence="1">The sequence shown here is derived from an EMBL/GenBank/DDBJ whole genome shotgun (WGS) entry which is preliminary data.</text>
</comment>
<organism evidence="1 2">
    <name type="scientific">Parageobacillus galactosidasius</name>
    <dbReference type="NCBI Taxonomy" id="883812"/>
    <lineage>
        <taxon>Bacteria</taxon>
        <taxon>Bacillati</taxon>
        <taxon>Bacillota</taxon>
        <taxon>Bacilli</taxon>
        <taxon>Bacillales</taxon>
        <taxon>Anoxybacillaceae</taxon>
        <taxon>Parageobacillus</taxon>
    </lineage>
</organism>
<protein>
    <submittedName>
        <fullName evidence="1">Uncharacterized protein</fullName>
    </submittedName>
</protein>